<evidence type="ECO:0000256" key="2">
    <source>
        <dbReference type="ARBA" id="ARBA00023326"/>
    </source>
</evidence>
<dbReference type="Gene3D" id="2.60.40.10">
    <property type="entry name" value="Immunoglobulins"/>
    <property type="match status" value="2"/>
</dbReference>
<keyword evidence="1" id="KW-0378">Hydrolase</keyword>
<evidence type="ECO:0000313" key="6">
    <source>
        <dbReference type="EMBL" id="RBQ19515.1"/>
    </source>
</evidence>
<comment type="caution">
    <text evidence="6">The sequence shown here is derived from an EMBL/GenBank/DDBJ whole genome shotgun (WGS) entry which is preliminary data.</text>
</comment>
<dbReference type="GO" id="GO:0016798">
    <property type="term" value="F:hydrolase activity, acting on glycosyl bonds"/>
    <property type="evidence" value="ECO:0007669"/>
    <property type="project" value="UniProtKB-KW"/>
</dbReference>
<dbReference type="AlphaFoldDB" id="A0A366LZX9"/>
<dbReference type="InterPro" id="IPR015943">
    <property type="entry name" value="WD40/YVTN_repeat-like_dom_sf"/>
</dbReference>
<dbReference type="EMBL" id="QMEY01000004">
    <property type="protein sequence ID" value="RBQ19515.1"/>
    <property type="molecule type" value="Genomic_DNA"/>
</dbReference>
<keyword evidence="4" id="KW-1133">Transmembrane helix</keyword>
<feature type="compositionally biased region" description="Acidic residues" evidence="3">
    <location>
        <begin position="404"/>
        <end position="413"/>
    </location>
</feature>
<dbReference type="SUPFAM" id="SSF49265">
    <property type="entry name" value="Fibronectin type III"/>
    <property type="match status" value="1"/>
</dbReference>
<keyword evidence="4" id="KW-0812">Transmembrane</keyword>
<dbReference type="OrthoDB" id="3372012at2"/>
<protein>
    <recommendedName>
        <fullName evidence="5">Fibronectin type-III domain-containing protein</fullName>
    </recommendedName>
</protein>
<dbReference type="Gene3D" id="2.130.10.10">
    <property type="entry name" value="YVTN repeat-like/Quinoprotein amine dehydrogenase"/>
    <property type="match status" value="1"/>
</dbReference>
<feature type="region of interest" description="Disordered" evidence="3">
    <location>
        <begin position="356"/>
        <end position="471"/>
    </location>
</feature>
<dbReference type="InterPro" id="IPR013783">
    <property type="entry name" value="Ig-like_fold"/>
</dbReference>
<feature type="compositionally biased region" description="Basic and acidic residues" evidence="3">
    <location>
        <begin position="356"/>
        <end position="370"/>
    </location>
</feature>
<dbReference type="GO" id="GO:0000272">
    <property type="term" value="P:polysaccharide catabolic process"/>
    <property type="evidence" value="ECO:0007669"/>
    <property type="project" value="UniProtKB-KW"/>
</dbReference>
<reference evidence="6 7" key="1">
    <citation type="submission" date="2018-06" db="EMBL/GenBank/DDBJ databases">
        <title>Sphaerisporangium craniellae sp. nov., isolated from a marine sponge in the South China Sea.</title>
        <authorList>
            <person name="Li L."/>
        </authorList>
    </citation>
    <scope>NUCLEOTIDE SEQUENCE [LARGE SCALE GENOMIC DNA]</scope>
    <source>
        <strain evidence="6 7">LHW63015</strain>
    </source>
</reference>
<evidence type="ECO:0000256" key="3">
    <source>
        <dbReference type="SAM" id="MobiDB-lite"/>
    </source>
</evidence>
<keyword evidence="1" id="KW-0326">Glycosidase</keyword>
<feature type="transmembrane region" description="Helical" evidence="4">
    <location>
        <begin position="12"/>
        <end position="34"/>
    </location>
</feature>
<gene>
    <name evidence="6" type="ORF">DP939_12190</name>
</gene>
<organism evidence="6 7">
    <name type="scientific">Spongiactinospora rosea</name>
    <dbReference type="NCBI Taxonomy" id="2248750"/>
    <lineage>
        <taxon>Bacteria</taxon>
        <taxon>Bacillati</taxon>
        <taxon>Actinomycetota</taxon>
        <taxon>Actinomycetes</taxon>
        <taxon>Streptosporangiales</taxon>
        <taxon>Streptosporangiaceae</taxon>
        <taxon>Spongiactinospora</taxon>
    </lineage>
</organism>
<keyword evidence="7" id="KW-1185">Reference proteome</keyword>
<dbReference type="SMART" id="SM00060">
    <property type="entry name" value="FN3"/>
    <property type="match status" value="2"/>
</dbReference>
<dbReference type="Proteomes" id="UP000253303">
    <property type="component" value="Unassembled WGS sequence"/>
</dbReference>
<proteinExistence type="predicted"/>
<dbReference type="InterPro" id="IPR003961">
    <property type="entry name" value="FN3_dom"/>
</dbReference>
<feature type="domain" description="Fibronectin type-III" evidence="5">
    <location>
        <begin position="441"/>
        <end position="535"/>
    </location>
</feature>
<dbReference type="InterPro" id="IPR036116">
    <property type="entry name" value="FN3_sf"/>
</dbReference>
<evidence type="ECO:0000256" key="1">
    <source>
        <dbReference type="ARBA" id="ARBA00023295"/>
    </source>
</evidence>
<name>A0A366LZX9_9ACTN</name>
<dbReference type="PROSITE" id="PS50853">
    <property type="entry name" value="FN3"/>
    <property type="match status" value="1"/>
</dbReference>
<dbReference type="RefSeq" id="WP_113980789.1">
    <property type="nucleotide sequence ID" value="NZ_QMEY01000004.1"/>
</dbReference>
<feature type="compositionally biased region" description="Pro residues" evidence="3">
    <location>
        <begin position="384"/>
        <end position="401"/>
    </location>
</feature>
<feature type="region of interest" description="Disordered" evidence="3">
    <location>
        <begin position="521"/>
        <end position="557"/>
    </location>
</feature>
<keyword evidence="2" id="KW-0624">Polysaccharide degradation</keyword>
<keyword evidence="2" id="KW-0119">Carbohydrate metabolism</keyword>
<dbReference type="SUPFAM" id="SSF63825">
    <property type="entry name" value="YWTD domain"/>
    <property type="match status" value="1"/>
</dbReference>
<evidence type="ECO:0000256" key="4">
    <source>
        <dbReference type="SAM" id="Phobius"/>
    </source>
</evidence>
<evidence type="ECO:0000313" key="7">
    <source>
        <dbReference type="Proteomes" id="UP000253303"/>
    </source>
</evidence>
<accession>A0A366LZX9</accession>
<dbReference type="CDD" id="cd00063">
    <property type="entry name" value="FN3"/>
    <property type="match status" value="2"/>
</dbReference>
<keyword evidence="4" id="KW-0472">Membrane</keyword>
<evidence type="ECO:0000259" key="5">
    <source>
        <dbReference type="PROSITE" id="PS50853"/>
    </source>
</evidence>
<sequence length="712" mass="73253">MKIARPRGDRATAVVAAAIVGALVVAAAVFGVGVSSANPRLADVGAWLWSKARGTVVHANGLSGEVDGRITPSGSQGRRLDVVQDGSTVLLVDQETGVVSRIEPSLLKVTQTRDFETAGLQFVVSGTSAYAVDPEGTVRRIDPATLNAVGSPIALPRPLGAAGIDGGGKLWVPVPATGEVVPVQGGVKGVPVKVGEAGDPLSLTIAGGLPVVTNTRSASAVVIGEDGGTGRIGLPREVAAQEEPVLGPNSTDGPLAPILVPGPDGLLIVIDTDSRAPQSVKLSTVAAPEALGVPQVLGTRIYIPNKETGGLVVWDSATGGAPGEVAVAGRPGDVDVFVKDGQLWANDEHGDRAVVIDVDGRRHEIDKNDQDVPGPTRTAKPMPTIKPRPTGEPDPTTPPTQAPIEEEPEEPDPEPTRKRTPTPTPEQSEAPTPTPTPSPKAPGAPGTVSARPGPGKVDVTFSPSDGGEVRHYTVEVSPSGGEISPQRVDGNGPYQFEFRGGDCDKDYSFTVVAHWEGGEVRSQPSAGAKPCVAPGKPGGFTAKPKNKGADLSWSAPENAGSDTTYTLSGAAEKNGIEGTSFSVDGLKNAAKHEFTLKARNAAGEGEGSVSTSVDLAYPTQSYKNANNGTTDSLIQCGPQGGCEVGRIPKGEYRSLTVICQVKGKTITDNEQGGTSDVWDRIEWNGGVAYISDTLMATPKGGFPAAPLFQCDD</sequence>
<feature type="compositionally biased region" description="Pro residues" evidence="3">
    <location>
        <begin position="432"/>
        <end position="442"/>
    </location>
</feature>